<keyword evidence="2 7" id="KW-0479">Metal-binding</keyword>
<accession>A0AAV9X485</accession>
<comment type="caution">
    <text evidence="9">The sequence shown here is derived from an EMBL/GenBank/DDBJ whole genome shotgun (WGS) entry which is preliminary data.</text>
</comment>
<evidence type="ECO:0000256" key="3">
    <source>
        <dbReference type="ARBA" id="ARBA00022801"/>
    </source>
</evidence>
<feature type="binding site" evidence="7">
    <location>
        <position position="181"/>
    </location>
    <ligand>
        <name>Zn(2+)</name>
        <dbReference type="ChEBI" id="CHEBI:29105"/>
        <label>2</label>
        <note>catalytic</note>
    </ligand>
</feature>
<dbReference type="Gene3D" id="3.40.390.10">
    <property type="entry name" value="Collagenase (Catalytic Domain)"/>
    <property type="match status" value="1"/>
</dbReference>
<feature type="domain" description="Peptidase metallopeptidase" evidence="8">
    <location>
        <begin position="35"/>
        <end position="211"/>
    </location>
</feature>
<evidence type="ECO:0000256" key="5">
    <source>
        <dbReference type="ARBA" id="ARBA00023049"/>
    </source>
</evidence>
<evidence type="ECO:0000256" key="4">
    <source>
        <dbReference type="ARBA" id="ARBA00022833"/>
    </source>
</evidence>
<dbReference type="AlphaFoldDB" id="A0AAV9X485"/>
<dbReference type="PANTHER" id="PTHR10201:SF323">
    <property type="entry name" value="MATRIX METALLOPROTEINASE-21"/>
    <property type="match status" value="1"/>
</dbReference>
<keyword evidence="3" id="KW-0378">Hydrolase</keyword>
<feature type="active site" evidence="6">
    <location>
        <position position="164"/>
    </location>
</feature>
<name>A0AAV9X485_9PEZI</name>
<evidence type="ECO:0000256" key="6">
    <source>
        <dbReference type="PIRSR" id="PIRSR621190-1"/>
    </source>
</evidence>
<gene>
    <name evidence="9" type="ORF">TWF694_001972</name>
</gene>
<dbReference type="EMBL" id="JAVHJO010000010">
    <property type="protein sequence ID" value="KAK6535517.1"/>
    <property type="molecule type" value="Genomic_DNA"/>
</dbReference>
<dbReference type="GO" id="GO:0006508">
    <property type="term" value="P:proteolysis"/>
    <property type="evidence" value="ECO:0007669"/>
    <property type="project" value="UniProtKB-KW"/>
</dbReference>
<dbReference type="SMART" id="SM00235">
    <property type="entry name" value="ZnMc"/>
    <property type="match status" value="1"/>
</dbReference>
<reference evidence="9 10" key="1">
    <citation type="submission" date="2019-10" db="EMBL/GenBank/DDBJ databases">
        <authorList>
            <person name="Palmer J.M."/>
        </authorList>
    </citation>
    <scope>NUCLEOTIDE SEQUENCE [LARGE SCALE GENOMIC DNA]</scope>
    <source>
        <strain evidence="9 10">TWF694</strain>
    </source>
</reference>
<dbReference type="Proteomes" id="UP001365542">
    <property type="component" value="Unassembled WGS sequence"/>
</dbReference>
<evidence type="ECO:0000313" key="9">
    <source>
        <dbReference type="EMBL" id="KAK6535517.1"/>
    </source>
</evidence>
<dbReference type="GO" id="GO:0008270">
    <property type="term" value="F:zinc ion binding"/>
    <property type="evidence" value="ECO:0007669"/>
    <property type="project" value="InterPro"/>
</dbReference>
<dbReference type="GO" id="GO:0004222">
    <property type="term" value="F:metalloendopeptidase activity"/>
    <property type="evidence" value="ECO:0007669"/>
    <property type="project" value="InterPro"/>
</dbReference>
<dbReference type="PANTHER" id="PTHR10201">
    <property type="entry name" value="MATRIX METALLOPROTEINASE"/>
    <property type="match status" value="1"/>
</dbReference>
<dbReference type="InterPro" id="IPR021190">
    <property type="entry name" value="Pept_M10A"/>
</dbReference>
<protein>
    <recommendedName>
        <fullName evidence="8">Peptidase metallopeptidase domain-containing protein</fullName>
    </recommendedName>
</protein>
<feature type="binding site" evidence="7">
    <location>
        <position position="167"/>
    </location>
    <ligand>
        <name>Zn(2+)</name>
        <dbReference type="ChEBI" id="CHEBI:29105"/>
        <label>2</label>
        <note>catalytic</note>
    </ligand>
</feature>
<organism evidence="9 10">
    <name type="scientific">Orbilia ellipsospora</name>
    <dbReference type="NCBI Taxonomy" id="2528407"/>
    <lineage>
        <taxon>Eukaryota</taxon>
        <taxon>Fungi</taxon>
        <taxon>Dikarya</taxon>
        <taxon>Ascomycota</taxon>
        <taxon>Pezizomycotina</taxon>
        <taxon>Orbiliomycetes</taxon>
        <taxon>Orbiliales</taxon>
        <taxon>Orbiliaceae</taxon>
        <taxon>Orbilia</taxon>
    </lineage>
</organism>
<feature type="binding site" evidence="7">
    <location>
        <position position="163"/>
    </location>
    <ligand>
        <name>Zn(2+)</name>
        <dbReference type="ChEBI" id="CHEBI:29105"/>
        <label>2</label>
        <note>catalytic</note>
    </ligand>
</feature>
<dbReference type="Pfam" id="PF00413">
    <property type="entry name" value="Peptidase_M10"/>
    <property type="match status" value="1"/>
</dbReference>
<sequence>MPAIQLNNGSLGCGYEFKESGRVRRQADAGLTADGNKKWPDNFEFKWKVNGSMRNRAGDMKTFDTQTLEAIFASAFQKWAAITNFKFTKVAKNPNIDINVEQNDATRFEKMRTTGKILAYSPVGPDTSNPYNPGGLYGSVTFNNTTNGRDIWDDPMIHNCFLHEFGHVLGLGHSANGKAVMATFAHDNETRQNLTPDDVSHMQNFLRNTTRVLAAEKPVEVKPKLTKPMTKPGGIPDVKVNVENGKFFAIVDGFSMTPKDFIAQYKGKQITAKPNVDKPFTLCGDDMPSIFIKYQDWCAGKF</sequence>
<dbReference type="GO" id="GO:0031012">
    <property type="term" value="C:extracellular matrix"/>
    <property type="evidence" value="ECO:0007669"/>
    <property type="project" value="InterPro"/>
</dbReference>
<dbReference type="InterPro" id="IPR001818">
    <property type="entry name" value="Pept_M10_metallopeptidase"/>
</dbReference>
<dbReference type="SUPFAM" id="SSF55486">
    <property type="entry name" value="Metalloproteases ('zincins'), catalytic domain"/>
    <property type="match status" value="1"/>
</dbReference>
<keyword evidence="1" id="KW-0645">Protease</keyword>
<proteinExistence type="predicted"/>
<comment type="cofactor">
    <cofactor evidence="7">
        <name>Zn(2+)</name>
        <dbReference type="ChEBI" id="CHEBI:29105"/>
    </cofactor>
    <text evidence="7">Binds 2 Zn(2+) ions per subunit.</text>
</comment>
<dbReference type="InterPro" id="IPR024079">
    <property type="entry name" value="MetalloPept_cat_dom_sf"/>
</dbReference>
<keyword evidence="10" id="KW-1185">Reference proteome</keyword>
<evidence type="ECO:0000259" key="8">
    <source>
        <dbReference type="SMART" id="SM00235"/>
    </source>
</evidence>
<dbReference type="PRINTS" id="PR00138">
    <property type="entry name" value="MATRIXIN"/>
</dbReference>
<evidence type="ECO:0000256" key="1">
    <source>
        <dbReference type="ARBA" id="ARBA00022670"/>
    </source>
</evidence>
<keyword evidence="4 7" id="KW-0862">Zinc</keyword>
<feature type="binding site" evidence="7">
    <location>
        <position position="173"/>
    </location>
    <ligand>
        <name>Zn(2+)</name>
        <dbReference type="ChEBI" id="CHEBI:29105"/>
        <label>2</label>
        <note>catalytic</note>
    </ligand>
</feature>
<keyword evidence="5" id="KW-0482">Metalloprotease</keyword>
<dbReference type="InterPro" id="IPR006026">
    <property type="entry name" value="Peptidase_Metallo"/>
</dbReference>
<evidence type="ECO:0000256" key="2">
    <source>
        <dbReference type="ARBA" id="ARBA00022723"/>
    </source>
</evidence>
<evidence type="ECO:0000313" key="10">
    <source>
        <dbReference type="Proteomes" id="UP001365542"/>
    </source>
</evidence>
<evidence type="ECO:0000256" key="7">
    <source>
        <dbReference type="PIRSR" id="PIRSR621190-2"/>
    </source>
</evidence>